<keyword evidence="4 8" id="KW-0812">Transmembrane</keyword>
<dbReference type="PANTHER" id="PTHR30347:SF1">
    <property type="entry name" value="MECHANOSENSITIVE CHANNEL MSCK"/>
    <property type="match status" value="1"/>
</dbReference>
<comment type="similarity">
    <text evidence="2">Belongs to the MscS (TC 1.A.23) family.</text>
</comment>
<dbReference type="AlphaFoldDB" id="A0A1Q2MFC2"/>
<keyword evidence="16" id="KW-1185">Reference proteome</keyword>
<dbReference type="InterPro" id="IPR025692">
    <property type="entry name" value="MscS_IM_dom1"/>
</dbReference>
<feature type="transmembrane region" description="Helical" evidence="8">
    <location>
        <begin position="927"/>
        <end position="945"/>
    </location>
</feature>
<feature type="domain" description="Mechanosensitive ion channel transmembrane helices 2/3" evidence="14">
    <location>
        <begin position="923"/>
        <end position="964"/>
    </location>
</feature>
<dbReference type="InterPro" id="IPR006685">
    <property type="entry name" value="MscS_channel_2nd"/>
</dbReference>
<keyword evidence="5 8" id="KW-1133">Transmembrane helix</keyword>
<keyword evidence="9" id="KW-0732">Signal</keyword>
<dbReference type="InterPro" id="IPR049278">
    <property type="entry name" value="MS_channel_C"/>
</dbReference>
<dbReference type="GO" id="GO:0005886">
    <property type="term" value="C:plasma membrane"/>
    <property type="evidence" value="ECO:0007669"/>
    <property type="project" value="UniProtKB-SubCell"/>
</dbReference>
<dbReference type="KEGG" id="pbas:SMSP2_01732"/>
<evidence type="ECO:0000256" key="9">
    <source>
        <dbReference type="SAM" id="SignalP"/>
    </source>
</evidence>
<dbReference type="SUPFAM" id="SSF50182">
    <property type="entry name" value="Sm-like ribonucleoproteins"/>
    <property type="match status" value="1"/>
</dbReference>
<feature type="coiled-coil region" evidence="7">
    <location>
        <begin position="808"/>
        <end position="835"/>
    </location>
</feature>
<dbReference type="SUPFAM" id="SSF82689">
    <property type="entry name" value="Mechanosensitive channel protein MscS (YggB), C-terminal domain"/>
    <property type="match status" value="1"/>
</dbReference>
<accession>A0A1Q2MFC2</accession>
<evidence type="ECO:0000256" key="1">
    <source>
        <dbReference type="ARBA" id="ARBA00004651"/>
    </source>
</evidence>
<evidence type="ECO:0000256" key="5">
    <source>
        <dbReference type="ARBA" id="ARBA00022989"/>
    </source>
</evidence>
<feature type="transmembrane region" description="Helical" evidence="8">
    <location>
        <begin position="756"/>
        <end position="774"/>
    </location>
</feature>
<feature type="signal peptide" evidence="9">
    <location>
        <begin position="1"/>
        <end position="21"/>
    </location>
</feature>
<proteinExistence type="inferred from homology"/>
<feature type="transmembrane region" description="Helical" evidence="8">
    <location>
        <begin position="522"/>
        <end position="538"/>
    </location>
</feature>
<dbReference type="InterPro" id="IPR024393">
    <property type="entry name" value="MscS_porin"/>
</dbReference>
<feature type="transmembrane region" description="Helical" evidence="8">
    <location>
        <begin position="876"/>
        <end position="896"/>
    </location>
</feature>
<dbReference type="InterPro" id="IPR052702">
    <property type="entry name" value="MscS-like_channel"/>
</dbReference>
<evidence type="ECO:0000259" key="11">
    <source>
        <dbReference type="Pfam" id="PF12794"/>
    </source>
</evidence>
<protein>
    <submittedName>
        <fullName evidence="15">Potassium efflux system KefA</fullName>
    </submittedName>
</protein>
<dbReference type="Gene3D" id="2.30.30.60">
    <property type="match status" value="1"/>
</dbReference>
<feature type="coiled-coil region" evidence="7">
    <location>
        <begin position="137"/>
        <end position="164"/>
    </location>
</feature>
<evidence type="ECO:0000259" key="12">
    <source>
        <dbReference type="Pfam" id="PF12795"/>
    </source>
</evidence>
<dbReference type="InterPro" id="IPR011066">
    <property type="entry name" value="MscS_channel_C_sf"/>
</dbReference>
<gene>
    <name evidence="15" type="primary">kefA_1</name>
    <name evidence="15" type="ORF">SMSP2_01732</name>
</gene>
<feature type="transmembrane region" description="Helical" evidence="8">
    <location>
        <begin position="951"/>
        <end position="978"/>
    </location>
</feature>
<evidence type="ECO:0000313" key="15">
    <source>
        <dbReference type="EMBL" id="AQQ71359.1"/>
    </source>
</evidence>
<feature type="chain" id="PRO_5012071853" evidence="9">
    <location>
        <begin position="22"/>
        <end position="1157"/>
    </location>
</feature>
<evidence type="ECO:0000256" key="2">
    <source>
        <dbReference type="ARBA" id="ARBA00008017"/>
    </source>
</evidence>
<name>A0A1Q2MFC2_9BACT</name>
<evidence type="ECO:0000256" key="3">
    <source>
        <dbReference type="ARBA" id="ARBA00022475"/>
    </source>
</evidence>
<dbReference type="Pfam" id="PF21082">
    <property type="entry name" value="MS_channel_3rd"/>
    <property type="match status" value="1"/>
</dbReference>
<feature type="transmembrane region" description="Helical" evidence="8">
    <location>
        <begin position="832"/>
        <end position="849"/>
    </location>
</feature>
<feature type="domain" description="Mechanosensitive ion channel MscS" evidence="10">
    <location>
        <begin position="966"/>
        <end position="1031"/>
    </location>
</feature>
<dbReference type="EMBL" id="CP019646">
    <property type="protein sequence ID" value="AQQ71359.1"/>
    <property type="molecule type" value="Genomic_DNA"/>
</dbReference>
<dbReference type="InterPro" id="IPR049142">
    <property type="entry name" value="MS_channel_1st"/>
</dbReference>
<evidence type="ECO:0000256" key="8">
    <source>
        <dbReference type="SAM" id="Phobius"/>
    </source>
</evidence>
<evidence type="ECO:0000256" key="6">
    <source>
        <dbReference type="ARBA" id="ARBA00023136"/>
    </source>
</evidence>
<dbReference type="Pfam" id="PF21088">
    <property type="entry name" value="MS_channel_1st"/>
    <property type="match status" value="1"/>
</dbReference>
<dbReference type="OrthoDB" id="9809206at2"/>
<dbReference type="STRING" id="1851148.SMSP2_01732"/>
<dbReference type="GO" id="GO:0008381">
    <property type="term" value="F:mechanosensitive monoatomic ion channel activity"/>
    <property type="evidence" value="ECO:0007669"/>
    <property type="project" value="UniProtKB-ARBA"/>
</dbReference>
<dbReference type="Pfam" id="PF00924">
    <property type="entry name" value="MS_channel_2nd"/>
    <property type="match status" value="1"/>
</dbReference>
<feature type="transmembrane region" description="Helical" evidence="8">
    <location>
        <begin position="565"/>
        <end position="589"/>
    </location>
</feature>
<dbReference type="RefSeq" id="WP_146683542.1">
    <property type="nucleotide sequence ID" value="NZ_CP019646.1"/>
</dbReference>
<dbReference type="Pfam" id="PF12794">
    <property type="entry name" value="MscS_TM"/>
    <property type="match status" value="1"/>
</dbReference>
<feature type="transmembrane region" description="Helical" evidence="8">
    <location>
        <begin position="721"/>
        <end position="744"/>
    </location>
</feature>
<evidence type="ECO:0000256" key="7">
    <source>
        <dbReference type="SAM" id="Coils"/>
    </source>
</evidence>
<evidence type="ECO:0000259" key="14">
    <source>
        <dbReference type="Pfam" id="PF21088"/>
    </source>
</evidence>
<evidence type="ECO:0000259" key="10">
    <source>
        <dbReference type="Pfam" id="PF00924"/>
    </source>
</evidence>
<keyword evidence="3" id="KW-1003">Cell membrane</keyword>
<comment type="subcellular location">
    <subcellularLocation>
        <location evidence="1">Cell membrane</location>
        <topology evidence="1">Multi-pass membrane protein</topology>
    </subcellularLocation>
</comment>
<feature type="transmembrane region" description="Helical" evidence="8">
    <location>
        <begin position="649"/>
        <end position="668"/>
    </location>
</feature>
<feature type="transmembrane region" description="Helical" evidence="8">
    <location>
        <begin position="680"/>
        <end position="700"/>
    </location>
</feature>
<evidence type="ECO:0000259" key="13">
    <source>
        <dbReference type="Pfam" id="PF21082"/>
    </source>
</evidence>
<dbReference type="InterPro" id="IPR010920">
    <property type="entry name" value="LSM_dom_sf"/>
</dbReference>
<keyword evidence="6 8" id="KW-0472">Membrane</keyword>
<dbReference type="InterPro" id="IPR023408">
    <property type="entry name" value="MscS_beta-dom_sf"/>
</dbReference>
<feature type="domain" description="Mechanosensitive ion channel MscS porin" evidence="12">
    <location>
        <begin position="71"/>
        <end position="296"/>
    </location>
</feature>
<feature type="domain" description="Mechanosensitive ion channel inner membrane" evidence="11">
    <location>
        <begin position="525"/>
        <end position="865"/>
    </location>
</feature>
<keyword evidence="7" id="KW-0175">Coiled coil</keyword>
<evidence type="ECO:0000313" key="16">
    <source>
        <dbReference type="Proteomes" id="UP000188181"/>
    </source>
</evidence>
<organism evidence="15 16">
    <name type="scientific">Limihaloglobus sulfuriphilus</name>
    <dbReference type="NCBI Taxonomy" id="1851148"/>
    <lineage>
        <taxon>Bacteria</taxon>
        <taxon>Pseudomonadati</taxon>
        <taxon>Planctomycetota</taxon>
        <taxon>Phycisphaerae</taxon>
        <taxon>Sedimentisphaerales</taxon>
        <taxon>Sedimentisphaeraceae</taxon>
        <taxon>Limihaloglobus</taxon>
    </lineage>
</organism>
<dbReference type="Gene3D" id="3.30.70.100">
    <property type="match status" value="1"/>
</dbReference>
<reference evidence="16" key="1">
    <citation type="submission" date="2017-02" db="EMBL/GenBank/DDBJ databases">
        <title>Comparative genomics and description of representatives of a novel lineage of planctomycetes thriving in anoxic sediments.</title>
        <authorList>
            <person name="Spring S."/>
            <person name="Bunk B."/>
            <person name="Sproer C."/>
        </authorList>
    </citation>
    <scope>NUCLEOTIDE SEQUENCE [LARGE SCALE GENOMIC DNA]</scope>
    <source>
        <strain evidence="16">SM-Chi-D1</strain>
    </source>
</reference>
<dbReference type="PANTHER" id="PTHR30347">
    <property type="entry name" value="POTASSIUM CHANNEL RELATED"/>
    <property type="match status" value="1"/>
</dbReference>
<dbReference type="Gene3D" id="1.10.287.1260">
    <property type="match status" value="1"/>
</dbReference>
<dbReference type="SUPFAM" id="SSF82861">
    <property type="entry name" value="Mechanosensitive channel protein MscS (YggB), transmembrane region"/>
    <property type="match status" value="1"/>
</dbReference>
<evidence type="ECO:0000256" key="4">
    <source>
        <dbReference type="ARBA" id="ARBA00022692"/>
    </source>
</evidence>
<dbReference type="InterPro" id="IPR011014">
    <property type="entry name" value="MscS_channel_TM-2"/>
</dbReference>
<dbReference type="Proteomes" id="UP000188181">
    <property type="component" value="Chromosome"/>
</dbReference>
<sequence length="1157" mass="132106">MLNARHIICGFQVFFFLFAGAAFSIAQPQSSLDSTALPPAGEPAVSESAVTLTIEQVEAELSRTESLSNVPEETLASAGDLLNKAIAQLKLAQNHSQTRQQYISDRQQIPQRREAVKEQLSNAGGFSEPQVPAEMTLEQMEQRLNEAQTQIAESYRVYKELMAEPKRREQRLAAIPAEVLTIRETIDSLEARFNLKAFTGEDLLSRANMYYIQAQIQAKKALLESLLEEQLFYNTAGELLSLRRDLSASRLENDHKTFSFWQEKTAQARKTDAEKTAKEALTAKQIAQTAHPLLQKAAEYNSELAKKQTQIVAKIEEVSQYRLKILEKRARLQMDYKELREDIEVAGKVTDVMGVILLTKRNSLPDPAKYRKNINERLSEMSIARFESRNFDREWARLANVEREAKDVIEQSQHSISEQEYDDLFNQLVQLYKDRRKILGSVSGYYGTYAGILGKLDVQERDFVRLIDDYAGLIDSNILWVKSASRFNRQTFESVREALNWLFGPHWEPLAAAILADFKSNHSAYLILILLIPYYLWAQPKLKRKIKFTNENTAHKYSDSFRQTLASLLMTGVMAMPVPAVLMFFYWRLNTAAPTDPFVTALTASLDNLSVQLAFLFLFRHITAGWGPAINHLNLHKESIRWLRRHTSWFLIIYIPIILITEILYTQTVDVEWYNSLGRMLFFAAAAVLMVYLLVIFRPGGKFIAAHIGDHRGGWIDKLKYLFYPLCFIVPAIMIIMAESGYLYAATFLFSKIEQTLLLIFMIILLSAVLSRWLKVTHFKYLVAKKIKAKQILEKTGKENSSEKKPESEIIEQEKVNQQREMEILTAQMKRLIRIAVGLTAIFGLWLIWSETFPAMYELAQIRLWSRTDSLGNEQIFYLFDVLKAIFIAVLAVMLGRNIPGALEMLILKNLPINSGVRFAVNTITRYIIVTAGIIMAFSAVGITWKTVQWLVAAVSVGLGFGLQEIFANFVCGLIILFEQPIRVGDYVTIGDTSGLVTKIQIRATTIRKWDKKEMVVPNKEFIINRLINWSLSDNIIRLDFPVGIAYGSDTKKAEELLYKVAYRHPEVIKTDPKPIVFFQSFGSSALLFEMRAYLNSIENRLKVLHEINNQIDQEFRKAGIEIAFPQQDLHIRSVHAPFSVKTDEPVSQEDSEQKPS</sequence>
<feature type="domain" description="Mechanosensitive ion channel MscS C-terminal" evidence="13">
    <location>
        <begin position="1040"/>
        <end position="1123"/>
    </location>
</feature>
<dbReference type="Pfam" id="PF12795">
    <property type="entry name" value="MscS_porin"/>
    <property type="match status" value="1"/>
</dbReference>
<dbReference type="FunFam" id="2.30.30.60:FF:000001">
    <property type="entry name" value="MscS Mechanosensitive ion channel"/>
    <property type="match status" value="1"/>
</dbReference>